<evidence type="ECO:0000313" key="3">
    <source>
        <dbReference type="Proteomes" id="UP001195660"/>
    </source>
</evidence>
<organism evidence="2 3">
    <name type="scientific">Deefgea chitinilytica</name>
    <dbReference type="NCBI Taxonomy" id="570276"/>
    <lineage>
        <taxon>Bacteria</taxon>
        <taxon>Pseudomonadati</taxon>
        <taxon>Pseudomonadota</taxon>
        <taxon>Betaproteobacteria</taxon>
        <taxon>Neisseriales</taxon>
        <taxon>Chitinibacteraceae</taxon>
        <taxon>Deefgea</taxon>
    </lineage>
</organism>
<comment type="caution">
    <text evidence="2">The sequence shown here is derived from an EMBL/GenBank/DDBJ whole genome shotgun (WGS) entry which is preliminary data.</text>
</comment>
<name>A0ABS2C8D2_9NEIS</name>
<dbReference type="NCBIfam" id="TIGR02099">
    <property type="entry name" value="YhdP family protein"/>
    <property type="match status" value="1"/>
</dbReference>
<sequence>MRRIHFALFHFPVWLFRWTKRIAIALVLLFAVLAGAWQFWFIPRLNDYRPLLIEQLAQATGAKVSIGQISGGWQWLRPQIEFSEFAMGTDLTSPALLFQKLDATLSIWTLFSGALHFDQIHLQSPELEVARAADGVWKIGGVALSKQDSGDHRLLDWFLSQGELRIADGKLRFRDALAQFPSLEVTEFDFVTDQFFATHRFELAFSPPKSLGPRIKLQGRFQGRDVAELLQGSGWLKAQVPQTNLAKLMPWLGQWWPEYAFLQGWGRVDLRLEFAKSRLQSLEADVGIKDWMIKSINPSVMYSLPVFDGSLFWTDTPKGKALKLEGRRIVSSSGALCESCSLNWTQTASGSALSLRQWQLSGMNVYLPLLKEVGNAIGARIAQGSYSGLVKKAALSWQSTLSQPKALQTEFTLENFKLIHSDLSVGPLNVSAQIQERGGRLDLDGQSVLFNFPAQFVDPVIFAEAHTRLEWQKQAKDWQFDVVDLSLMNPALQLKVKANYSGPVSGLGKVKLSGDIGHLSANQVYRYLPRILGDDVLLWLQQALLAGRASDGKIVWQGEVAGFPYSKGSKDESRGRFAIDAKAHDVTLNYVAGWPQIEEIDGRLAFEGLAMNIDATTGLISNTQLSEVSVQIPNLETDQHVLVKGKASGKTSDFLQFVANSPVKDSTNGFLDNLLAQGAGTLGLTLDLPINDIDRTKVAGHYQFKHNQLNFGGAIPLLNAANGRVEFTENTLKVPNAEAKAMGGSVKLVGVNEPSGALALSINGDAAMSEIASEYLPALQKRISGQTKYRAQLKIEPKQFDLTLNTDLQGAQLVFPEPLGKAADVSRALQVKAGGNAQQTHLTFSVGELLNGRLQSNRAGAETVQQVGIHLGRDLPSLPSQGILLTGHWPSVNVDDWLKLSDEVSDQGQSPLPLIQVKKLSFAQVAAWGRLLNGVSLNAKLDRTSWLFDLDGKELQGQFNWSPNQRQVTAKLEKLWLPLALSDTVQSQFHPVAEQKNAFDTPSAWPAVNLSINDLRYKKLELGQLNAIAVPQPQAVAIEQLQLKNSDGVFELAGAWTQRDGKNKTAGKVELTSPSVGRLLARFGYPEAMKLAPLHFSGDANWQGVPWAPQLDSLQGQFKIDVGAGRFVQVDPGVGRFLTVLNLQAIPRRLKLDFDDVISQGFAFDRITGDAQMEFGVAKTKNLLIDAPSAKVRFQGDANFVAGTQNIVVKIIPSVADTVALGVAVINPVAGLATYAAQKILDQDPIGQLVSFEYLIDGTMRDPQVKKLN</sequence>
<reference evidence="2 3" key="1">
    <citation type="submission" date="2019-11" db="EMBL/GenBank/DDBJ databases">
        <title>Novel Deefgea species.</title>
        <authorList>
            <person name="Han J.-H."/>
        </authorList>
    </citation>
    <scope>NUCLEOTIDE SEQUENCE [LARGE SCALE GENOMIC DNA]</scope>
    <source>
        <strain evidence="2 3">LMG 24817</strain>
    </source>
</reference>
<evidence type="ECO:0000313" key="2">
    <source>
        <dbReference type="EMBL" id="MBM5570409.1"/>
    </source>
</evidence>
<accession>A0ABS2C8D2</accession>
<evidence type="ECO:0000259" key="1">
    <source>
        <dbReference type="Pfam" id="PF13116"/>
    </source>
</evidence>
<dbReference type="PANTHER" id="PTHR38690:SF1">
    <property type="entry name" value="PROTEASE"/>
    <property type="match status" value="1"/>
</dbReference>
<dbReference type="Pfam" id="PF13116">
    <property type="entry name" value="YhdP"/>
    <property type="match status" value="1"/>
</dbReference>
<keyword evidence="3" id="KW-1185">Reference proteome</keyword>
<dbReference type="RefSeq" id="WP_203569712.1">
    <property type="nucleotide sequence ID" value="NZ_WOFE01000001.1"/>
</dbReference>
<proteinExistence type="predicted"/>
<protein>
    <submittedName>
        <fullName evidence="2">TIGR02099 family protein</fullName>
    </submittedName>
</protein>
<feature type="domain" description="YhdP central" evidence="1">
    <location>
        <begin position="14"/>
        <end position="1265"/>
    </location>
</feature>
<dbReference type="Proteomes" id="UP001195660">
    <property type="component" value="Unassembled WGS sequence"/>
</dbReference>
<dbReference type="InterPro" id="IPR025263">
    <property type="entry name" value="YhdP_central"/>
</dbReference>
<gene>
    <name evidence="2" type="ORF">GM173_02325</name>
</gene>
<dbReference type="PANTHER" id="PTHR38690">
    <property type="entry name" value="PROTEASE-RELATED"/>
    <property type="match status" value="1"/>
</dbReference>
<dbReference type="InterPro" id="IPR011836">
    <property type="entry name" value="YhdP"/>
</dbReference>
<dbReference type="EMBL" id="WOFE01000001">
    <property type="protein sequence ID" value="MBM5570409.1"/>
    <property type="molecule type" value="Genomic_DNA"/>
</dbReference>